<dbReference type="EMBL" id="CP071706">
    <property type="protein sequence ID" value="KDO00860.1"/>
    <property type="molecule type" value="Genomic_DNA"/>
</dbReference>
<protein>
    <submittedName>
        <fullName evidence="8">DMT family transporter</fullName>
    </submittedName>
</protein>
<keyword evidence="5 6" id="KW-0472">Membrane</keyword>
<reference evidence="8 9" key="1">
    <citation type="journal article" date="2014" name="Genome Announc.">
        <title>Genome Sequence of Pseudomonas sp. Strain P482, a Tomato Rhizosphere Isolate with Broad-Spectrum Antimicrobial Activity.</title>
        <authorList>
            <person name="Krzyzanowska D.M."/>
            <person name="Ossowicki A."/>
            <person name="Jafra S."/>
        </authorList>
    </citation>
    <scope>NUCLEOTIDE SEQUENCE [LARGE SCALE GENOMIC DNA]</scope>
    <source>
        <strain evidence="8 9">P482</strain>
    </source>
</reference>
<feature type="transmembrane region" description="Helical" evidence="6">
    <location>
        <begin position="21"/>
        <end position="37"/>
    </location>
</feature>
<evidence type="ECO:0000259" key="7">
    <source>
        <dbReference type="Pfam" id="PF00892"/>
    </source>
</evidence>
<accession>A0AAP0XAY7</accession>
<dbReference type="GeneID" id="98282700"/>
<dbReference type="KEGG" id="pdw:BV82_1314"/>
<dbReference type="PANTHER" id="PTHR42920:SF5">
    <property type="entry name" value="EAMA DOMAIN-CONTAINING PROTEIN"/>
    <property type="match status" value="1"/>
</dbReference>
<gene>
    <name evidence="8" type="ORF">BV82_1314</name>
</gene>
<feature type="transmembrane region" description="Helical" evidence="6">
    <location>
        <begin position="220"/>
        <end position="240"/>
    </location>
</feature>
<sequence>MIEVKDVSPPVGRKGQYQAEALLVFVALGWGLGFPLMKEAVTGNPVLVILWLRFALAALVVLPFAWRSLSQLNRAGFSAGVLLGTLLFCSFFLLIYGLQYTTAVNTGFLAGLCVIWVPLLAGPLFKVPTGTGTKIGAVLALAGIFVMSGADVQQLHKGDLLVVFGSIFTALHILALDRLGHKAGSAALAFIQIATMAILGLLCSVFMVGQVLPTHLDASVVRAVVITAVLATAFAFWVQTRFQQRTTPARATFIYNLEPVFAAVFATLILNESLSPTVFLGGAIIVLGIALSEYWPALRGYWRRQAAS</sequence>
<evidence type="ECO:0000256" key="5">
    <source>
        <dbReference type="ARBA" id="ARBA00023136"/>
    </source>
</evidence>
<feature type="transmembrane region" description="Helical" evidence="6">
    <location>
        <begin position="137"/>
        <end position="154"/>
    </location>
</feature>
<evidence type="ECO:0000256" key="6">
    <source>
        <dbReference type="SAM" id="Phobius"/>
    </source>
</evidence>
<dbReference type="GO" id="GO:0005886">
    <property type="term" value="C:plasma membrane"/>
    <property type="evidence" value="ECO:0007669"/>
    <property type="project" value="UniProtKB-SubCell"/>
</dbReference>
<feature type="domain" description="EamA" evidence="7">
    <location>
        <begin position="21"/>
        <end position="148"/>
    </location>
</feature>
<feature type="transmembrane region" description="Helical" evidence="6">
    <location>
        <begin position="276"/>
        <end position="295"/>
    </location>
</feature>
<keyword evidence="9" id="KW-1185">Reference proteome</keyword>
<evidence type="ECO:0000313" key="9">
    <source>
        <dbReference type="Proteomes" id="UP000027121"/>
    </source>
</evidence>
<evidence type="ECO:0000256" key="1">
    <source>
        <dbReference type="ARBA" id="ARBA00004651"/>
    </source>
</evidence>
<dbReference type="InterPro" id="IPR000620">
    <property type="entry name" value="EamA_dom"/>
</dbReference>
<dbReference type="SUPFAM" id="SSF103481">
    <property type="entry name" value="Multidrug resistance efflux transporter EmrE"/>
    <property type="match status" value="2"/>
</dbReference>
<reference evidence="8 9" key="2">
    <citation type="journal article" date="2016" name="Front. Microbiol.">
        <title>When Genome-Based Approach Meets the 'Old but Good': Revealing Genes Involved in the Antibacterial Activity of Pseudomonas sp. P482 against Soft Rot Pathogens.</title>
        <authorList>
            <person name="Krzyzanowska D.M."/>
            <person name="Ossowicki A."/>
            <person name="Rajewska M."/>
            <person name="Maciag T."/>
            <person name="Jablonska M."/>
            <person name="Obuchowski M."/>
            <person name="Heeb S."/>
            <person name="Jafra S."/>
        </authorList>
    </citation>
    <scope>NUCLEOTIDE SEQUENCE [LARGE SCALE GENOMIC DNA]</scope>
    <source>
        <strain evidence="8 9">P482</strain>
    </source>
</reference>
<keyword evidence="2" id="KW-1003">Cell membrane</keyword>
<name>A0AAP0XAY7_9PSED</name>
<keyword evidence="3 6" id="KW-0812">Transmembrane</keyword>
<keyword evidence="4 6" id="KW-1133">Transmembrane helix</keyword>
<evidence type="ECO:0000256" key="3">
    <source>
        <dbReference type="ARBA" id="ARBA00022692"/>
    </source>
</evidence>
<dbReference type="RefSeq" id="WP_051636735.1">
    <property type="nucleotide sequence ID" value="NZ_CATKPL010000044.1"/>
</dbReference>
<proteinExistence type="predicted"/>
<dbReference type="PANTHER" id="PTHR42920">
    <property type="entry name" value="OS03G0707200 PROTEIN-RELATED"/>
    <property type="match status" value="1"/>
</dbReference>
<evidence type="ECO:0000256" key="4">
    <source>
        <dbReference type="ARBA" id="ARBA00022989"/>
    </source>
</evidence>
<dbReference type="Proteomes" id="UP000027121">
    <property type="component" value="Chromosome"/>
</dbReference>
<feature type="transmembrane region" description="Helical" evidence="6">
    <location>
        <begin position="43"/>
        <end position="65"/>
    </location>
</feature>
<evidence type="ECO:0000256" key="2">
    <source>
        <dbReference type="ARBA" id="ARBA00022475"/>
    </source>
</evidence>
<comment type="subcellular location">
    <subcellularLocation>
        <location evidence="1">Cell membrane</location>
        <topology evidence="1">Multi-pass membrane protein</topology>
    </subcellularLocation>
</comment>
<feature type="transmembrane region" description="Helical" evidence="6">
    <location>
        <begin position="104"/>
        <end position="125"/>
    </location>
</feature>
<feature type="transmembrane region" description="Helical" evidence="6">
    <location>
        <begin position="160"/>
        <end position="176"/>
    </location>
</feature>
<feature type="transmembrane region" description="Helical" evidence="6">
    <location>
        <begin position="252"/>
        <end position="270"/>
    </location>
</feature>
<dbReference type="AlphaFoldDB" id="A0AAP0XAY7"/>
<evidence type="ECO:0000313" key="8">
    <source>
        <dbReference type="EMBL" id="KDO00860.1"/>
    </source>
</evidence>
<dbReference type="InterPro" id="IPR037185">
    <property type="entry name" value="EmrE-like"/>
</dbReference>
<feature type="transmembrane region" description="Helical" evidence="6">
    <location>
        <begin position="77"/>
        <end position="98"/>
    </location>
</feature>
<organism evidence="8 9">
    <name type="scientific">Pseudomonas donghuensis</name>
    <dbReference type="NCBI Taxonomy" id="1163398"/>
    <lineage>
        <taxon>Bacteria</taxon>
        <taxon>Pseudomonadati</taxon>
        <taxon>Pseudomonadota</taxon>
        <taxon>Gammaproteobacteria</taxon>
        <taxon>Pseudomonadales</taxon>
        <taxon>Pseudomonadaceae</taxon>
        <taxon>Pseudomonas</taxon>
    </lineage>
</organism>
<feature type="transmembrane region" description="Helical" evidence="6">
    <location>
        <begin position="188"/>
        <end position="208"/>
    </location>
</feature>
<dbReference type="InterPro" id="IPR051258">
    <property type="entry name" value="Diverse_Substrate_Transporter"/>
</dbReference>
<dbReference type="Pfam" id="PF00892">
    <property type="entry name" value="EamA"/>
    <property type="match status" value="2"/>
</dbReference>
<feature type="domain" description="EamA" evidence="7">
    <location>
        <begin position="157"/>
        <end position="291"/>
    </location>
</feature>